<dbReference type="PANTHER" id="PTHR11241:SF0">
    <property type="entry name" value="DEOXYURIDINE 5'-TRIPHOSPHATE NUCLEOTIDOHYDROLASE"/>
    <property type="match status" value="1"/>
</dbReference>
<evidence type="ECO:0000259" key="7">
    <source>
        <dbReference type="Pfam" id="PF00692"/>
    </source>
</evidence>
<evidence type="ECO:0000256" key="3">
    <source>
        <dbReference type="ARBA" id="ARBA00022801"/>
    </source>
</evidence>
<evidence type="ECO:0000313" key="8">
    <source>
        <dbReference type="EMBL" id="CEO97220.1"/>
    </source>
</evidence>
<evidence type="ECO:0000256" key="5">
    <source>
        <dbReference type="RuleBase" id="RU367024"/>
    </source>
</evidence>
<dbReference type="InterPro" id="IPR008181">
    <property type="entry name" value="dUTPase"/>
</dbReference>
<dbReference type="CDD" id="cd07557">
    <property type="entry name" value="trimeric_dUTPase"/>
    <property type="match status" value="1"/>
</dbReference>
<feature type="region of interest" description="Disordered" evidence="6">
    <location>
        <begin position="1"/>
        <end position="20"/>
    </location>
</feature>
<dbReference type="EC" id="3.6.1.23" evidence="5"/>
<reference evidence="8 9" key="1">
    <citation type="submission" date="2015-02" db="EMBL/GenBank/DDBJ databases">
        <authorList>
            <person name="Chooi Y.-H."/>
        </authorList>
    </citation>
    <scope>NUCLEOTIDE SEQUENCE [LARGE SCALE GENOMIC DNA]</scope>
    <source>
        <strain evidence="8">E3</strain>
    </source>
</reference>
<dbReference type="NCBIfam" id="TIGR00576">
    <property type="entry name" value="dut"/>
    <property type="match status" value="1"/>
</dbReference>
<dbReference type="OMA" id="RSGMGHK"/>
<protein>
    <recommendedName>
        <fullName evidence="5">Deoxyuridine 5'-triphosphate nucleotidohydrolase</fullName>
        <shortName evidence="5">dUTPase</shortName>
        <ecNumber evidence="5">3.6.1.23</ecNumber>
    </recommendedName>
    <alternativeName>
        <fullName evidence="5">dUTP pyrophosphatase</fullName>
    </alternativeName>
</protein>
<evidence type="ECO:0000256" key="4">
    <source>
        <dbReference type="ARBA" id="ARBA00023080"/>
    </source>
</evidence>
<gene>
    <name evidence="8" type="ORF">PBRA_000565</name>
</gene>
<dbReference type="GO" id="GO:0046081">
    <property type="term" value="P:dUTP catabolic process"/>
    <property type="evidence" value="ECO:0007669"/>
    <property type="project" value="UniProtKB-UniRule"/>
</dbReference>
<dbReference type="SUPFAM" id="SSF51283">
    <property type="entry name" value="dUTPase-like"/>
    <property type="match status" value="1"/>
</dbReference>
<proteinExistence type="inferred from homology"/>
<keyword evidence="5" id="KW-0479">Metal-binding</keyword>
<keyword evidence="3 5" id="KW-0378">Hydrolase</keyword>
<evidence type="ECO:0000313" key="9">
    <source>
        <dbReference type="Proteomes" id="UP000039324"/>
    </source>
</evidence>
<dbReference type="InterPro" id="IPR033704">
    <property type="entry name" value="dUTPase_trimeric"/>
</dbReference>
<dbReference type="Gene3D" id="2.70.40.10">
    <property type="match status" value="1"/>
</dbReference>
<dbReference type="EMBL" id="CDSF01000079">
    <property type="protein sequence ID" value="CEO97220.1"/>
    <property type="molecule type" value="Genomic_DNA"/>
</dbReference>
<dbReference type="AlphaFoldDB" id="A0A0G4IPU6"/>
<evidence type="ECO:0000256" key="1">
    <source>
        <dbReference type="ARBA" id="ARBA00005142"/>
    </source>
</evidence>
<dbReference type="NCBIfam" id="NF001862">
    <property type="entry name" value="PRK00601.1"/>
    <property type="match status" value="1"/>
</dbReference>
<keyword evidence="4 5" id="KW-0546">Nucleotide metabolism</keyword>
<feature type="non-terminal residue" evidence="8">
    <location>
        <position position="1"/>
    </location>
</feature>
<dbReference type="PANTHER" id="PTHR11241">
    <property type="entry name" value="DEOXYURIDINE 5'-TRIPHOSPHATE NUCLEOTIDOHYDROLASE"/>
    <property type="match status" value="1"/>
</dbReference>
<sequence>LRPTPHQDEAHDRHRRSGEVRRTAYRGRRLGTRMASPRCPLHKAMAAVQLAVKRLTPSAVLPSRGSAFAAGYDLSSSEACVVPAHGKALVPTGLSIALPAGVYGRIAPRSGLAWKHHIDGRSRVAVTVSFGAGVVDRDYRGPVGVVLFNHSSSDFKIEAGDRIAQLILERIVNDADVVEMDDLPDSERGSQGFGSTGVKRQKPVEEADDEERA</sequence>
<accession>A0A0G4IPU6</accession>
<dbReference type="GO" id="GO:0006226">
    <property type="term" value="P:dUMP biosynthetic process"/>
    <property type="evidence" value="ECO:0007669"/>
    <property type="project" value="UniProtKB-UniRule"/>
</dbReference>
<dbReference type="InterPro" id="IPR029054">
    <property type="entry name" value="dUTPase-like"/>
</dbReference>
<comment type="cofactor">
    <cofactor evidence="5">
        <name>Mg(2+)</name>
        <dbReference type="ChEBI" id="CHEBI:18420"/>
    </cofactor>
</comment>
<name>A0A0G4IPU6_PLABS</name>
<comment type="function">
    <text evidence="5">Involved in nucleotide metabolism via production of dUMP, the immediate precursor of thymidine nucleotides, and decreases the intracellular concentration of dUTP so that uracil cannot be incorporated into DNA.</text>
</comment>
<dbReference type="Pfam" id="PF00692">
    <property type="entry name" value="dUTPase"/>
    <property type="match status" value="1"/>
</dbReference>
<evidence type="ECO:0000256" key="2">
    <source>
        <dbReference type="ARBA" id="ARBA00006581"/>
    </source>
</evidence>
<dbReference type="InterPro" id="IPR036157">
    <property type="entry name" value="dUTPase-like_sf"/>
</dbReference>
<feature type="domain" description="dUTPase-like" evidence="7">
    <location>
        <begin position="60"/>
        <end position="197"/>
    </location>
</feature>
<feature type="region of interest" description="Disordered" evidence="6">
    <location>
        <begin position="182"/>
        <end position="213"/>
    </location>
</feature>
<dbReference type="UniPathway" id="UPA00610">
    <property type="reaction ID" value="UER00666"/>
</dbReference>
<evidence type="ECO:0000256" key="6">
    <source>
        <dbReference type="SAM" id="MobiDB-lite"/>
    </source>
</evidence>
<keyword evidence="9" id="KW-1185">Reference proteome</keyword>
<dbReference type="STRING" id="37360.A0A0G4IPU6"/>
<comment type="pathway">
    <text evidence="1 5">Pyrimidine metabolism; dUMP biosynthesis; dUMP from dCTP (dUTP route): step 2/2.</text>
</comment>
<dbReference type="GO" id="GO:0004170">
    <property type="term" value="F:dUTP diphosphatase activity"/>
    <property type="evidence" value="ECO:0007669"/>
    <property type="project" value="UniProtKB-UniRule"/>
</dbReference>
<dbReference type="Proteomes" id="UP000039324">
    <property type="component" value="Unassembled WGS sequence"/>
</dbReference>
<organism evidence="8 9">
    <name type="scientific">Plasmodiophora brassicae</name>
    <name type="common">Clubroot disease agent</name>
    <dbReference type="NCBI Taxonomy" id="37360"/>
    <lineage>
        <taxon>Eukaryota</taxon>
        <taxon>Sar</taxon>
        <taxon>Rhizaria</taxon>
        <taxon>Endomyxa</taxon>
        <taxon>Phytomyxea</taxon>
        <taxon>Plasmodiophorida</taxon>
        <taxon>Plasmodiophoridae</taxon>
        <taxon>Plasmodiophora</taxon>
    </lineage>
</organism>
<comment type="catalytic activity">
    <reaction evidence="5">
        <text>dUTP + H2O = dUMP + diphosphate + H(+)</text>
        <dbReference type="Rhea" id="RHEA:10248"/>
        <dbReference type="ChEBI" id="CHEBI:15377"/>
        <dbReference type="ChEBI" id="CHEBI:15378"/>
        <dbReference type="ChEBI" id="CHEBI:33019"/>
        <dbReference type="ChEBI" id="CHEBI:61555"/>
        <dbReference type="ChEBI" id="CHEBI:246422"/>
        <dbReference type="EC" id="3.6.1.23"/>
    </reaction>
</comment>
<keyword evidence="5" id="KW-0460">Magnesium</keyword>
<comment type="similarity">
    <text evidence="2 5">Belongs to the dUTPase family.</text>
</comment>
<dbReference type="GO" id="GO:0000287">
    <property type="term" value="F:magnesium ion binding"/>
    <property type="evidence" value="ECO:0007669"/>
    <property type="project" value="UniProtKB-UniRule"/>
</dbReference>
<dbReference type="OrthoDB" id="10261072at2759"/>